<dbReference type="Gene3D" id="2.160.20.120">
    <property type="match status" value="1"/>
</dbReference>
<evidence type="ECO:0000259" key="1">
    <source>
        <dbReference type="Pfam" id="PF10988"/>
    </source>
</evidence>
<gene>
    <name evidence="2" type="ORF">GCM10011495_09250</name>
</gene>
<name>A0ABQ1ZYJ4_9BACT</name>
<keyword evidence="3" id="KW-1185">Reference proteome</keyword>
<organism evidence="2 3">
    <name type="scientific">Hymenobacter frigidus</name>
    <dbReference type="NCBI Taxonomy" id="1524095"/>
    <lineage>
        <taxon>Bacteria</taxon>
        <taxon>Pseudomonadati</taxon>
        <taxon>Bacteroidota</taxon>
        <taxon>Cytophagia</taxon>
        <taxon>Cytophagales</taxon>
        <taxon>Hymenobacteraceae</taxon>
        <taxon>Hymenobacter</taxon>
    </lineage>
</organism>
<proteinExistence type="predicted"/>
<dbReference type="Proteomes" id="UP000637774">
    <property type="component" value="Unassembled WGS sequence"/>
</dbReference>
<dbReference type="PANTHER" id="PTHR39200:SF1">
    <property type="entry name" value="AUTO-TRANSPORTER ADHESIN HEAD GIN DOMAIN-CONTAINING PROTEIN-RELATED"/>
    <property type="match status" value="1"/>
</dbReference>
<protein>
    <submittedName>
        <fullName evidence="2">DUF2807 domain-containing protein</fullName>
    </submittedName>
</protein>
<evidence type="ECO:0000313" key="3">
    <source>
        <dbReference type="Proteomes" id="UP000637774"/>
    </source>
</evidence>
<sequence>MKKPIFPLRLAGLLFSVLVLLGGCSKDKAGPMSQEIRLANFEGLEVKAGSAVVLTEGPTQKVELRGGNADVVRQLRTDVDNGTWKMEFDGNVPDQDRMTVEVTMPRLRRLILTGPGAVRGTSPFTFSDVSIVNTGSGSISLGLVATAVNVEVKGSGPVELVGTTANQTVSVTGSGFYRGFGLSSANTDATVSGSGNAEVWATSTLRATVPGSGNVRYKGRPVITATTPGSGRVIDSN</sequence>
<dbReference type="InterPro" id="IPR021255">
    <property type="entry name" value="DUF2807"/>
</dbReference>
<dbReference type="RefSeq" id="WP_188560861.1">
    <property type="nucleotide sequence ID" value="NZ_BMGY01000006.1"/>
</dbReference>
<dbReference type="Pfam" id="PF10988">
    <property type="entry name" value="DUF2807"/>
    <property type="match status" value="1"/>
</dbReference>
<comment type="caution">
    <text evidence="2">The sequence shown here is derived from an EMBL/GenBank/DDBJ whole genome shotgun (WGS) entry which is preliminary data.</text>
</comment>
<feature type="domain" description="Putative auto-transporter adhesin head GIN" evidence="1">
    <location>
        <begin position="40"/>
        <end position="221"/>
    </location>
</feature>
<evidence type="ECO:0000313" key="2">
    <source>
        <dbReference type="EMBL" id="GGH81875.1"/>
    </source>
</evidence>
<accession>A0ABQ1ZYJ4</accession>
<dbReference type="PANTHER" id="PTHR39200">
    <property type="entry name" value="HYPOTHETICAL EXPORTED PROTEIN"/>
    <property type="match status" value="1"/>
</dbReference>
<dbReference type="PROSITE" id="PS51257">
    <property type="entry name" value="PROKAR_LIPOPROTEIN"/>
    <property type="match status" value="1"/>
</dbReference>
<dbReference type="EMBL" id="BMGY01000006">
    <property type="protein sequence ID" value="GGH81875.1"/>
    <property type="molecule type" value="Genomic_DNA"/>
</dbReference>
<reference evidence="3" key="1">
    <citation type="journal article" date="2019" name="Int. J. Syst. Evol. Microbiol.">
        <title>The Global Catalogue of Microorganisms (GCM) 10K type strain sequencing project: providing services to taxonomists for standard genome sequencing and annotation.</title>
        <authorList>
            <consortium name="The Broad Institute Genomics Platform"/>
            <consortium name="The Broad Institute Genome Sequencing Center for Infectious Disease"/>
            <person name="Wu L."/>
            <person name="Ma J."/>
        </authorList>
    </citation>
    <scope>NUCLEOTIDE SEQUENCE [LARGE SCALE GENOMIC DNA]</scope>
    <source>
        <strain evidence="3">CGMCC 1.14966</strain>
    </source>
</reference>